<feature type="domain" description="DUF8185" evidence="2">
    <location>
        <begin position="107"/>
        <end position="230"/>
    </location>
</feature>
<dbReference type="Proteomes" id="UP000662200">
    <property type="component" value="Unassembled WGS sequence"/>
</dbReference>
<evidence type="ECO:0000313" key="3">
    <source>
        <dbReference type="EMBL" id="GGK38300.1"/>
    </source>
</evidence>
<gene>
    <name evidence="3" type="ORF">GCM10010124_33930</name>
</gene>
<proteinExistence type="predicted"/>
<keyword evidence="4" id="KW-1185">Reference proteome</keyword>
<evidence type="ECO:0000259" key="1">
    <source>
        <dbReference type="Pfam" id="PF26035"/>
    </source>
</evidence>
<reference evidence="3" key="2">
    <citation type="submission" date="2020-09" db="EMBL/GenBank/DDBJ databases">
        <authorList>
            <person name="Sun Q."/>
            <person name="Ohkuma M."/>
        </authorList>
    </citation>
    <scope>NUCLEOTIDE SEQUENCE</scope>
    <source>
        <strain evidence="3">JCM 3091</strain>
    </source>
</reference>
<dbReference type="Pfam" id="PF26572">
    <property type="entry name" value="DUF8185"/>
    <property type="match status" value="1"/>
</dbReference>
<name>A0A8J3FJ98_9ACTN</name>
<dbReference type="AlphaFoldDB" id="A0A8J3FJ98"/>
<organism evidence="3 4">
    <name type="scientific">Pilimelia terevasa</name>
    <dbReference type="NCBI Taxonomy" id="53372"/>
    <lineage>
        <taxon>Bacteria</taxon>
        <taxon>Bacillati</taxon>
        <taxon>Actinomycetota</taxon>
        <taxon>Actinomycetes</taxon>
        <taxon>Micromonosporales</taxon>
        <taxon>Micromonosporaceae</taxon>
        <taxon>Pilimelia</taxon>
    </lineage>
</organism>
<dbReference type="EMBL" id="BMQC01000014">
    <property type="protein sequence ID" value="GGK38300.1"/>
    <property type="molecule type" value="Genomic_DNA"/>
</dbReference>
<dbReference type="RefSeq" id="WP_229789805.1">
    <property type="nucleotide sequence ID" value="NZ_BMQC01000014.1"/>
</dbReference>
<dbReference type="InterPro" id="IPR058323">
    <property type="entry name" value="DUF8010"/>
</dbReference>
<feature type="domain" description="DUF8010" evidence="1">
    <location>
        <begin position="11"/>
        <end position="93"/>
    </location>
</feature>
<dbReference type="InterPro" id="IPR058498">
    <property type="entry name" value="DUF8185"/>
</dbReference>
<reference evidence="3" key="1">
    <citation type="journal article" date="2014" name="Int. J. Syst. Evol. Microbiol.">
        <title>Complete genome sequence of Corynebacterium casei LMG S-19264T (=DSM 44701T), isolated from a smear-ripened cheese.</title>
        <authorList>
            <consortium name="US DOE Joint Genome Institute (JGI-PGF)"/>
            <person name="Walter F."/>
            <person name="Albersmeier A."/>
            <person name="Kalinowski J."/>
            <person name="Ruckert C."/>
        </authorList>
    </citation>
    <scope>NUCLEOTIDE SEQUENCE</scope>
    <source>
        <strain evidence="3">JCM 3091</strain>
    </source>
</reference>
<comment type="caution">
    <text evidence="3">The sequence shown here is derived from an EMBL/GenBank/DDBJ whole genome shotgun (WGS) entry which is preliminary data.</text>
</comment>
<sequence length="255" mass="26661">MNPAAHGLDGVADAGVFLTRLLRVDRAALVRLRPAPPDPRRGAATALWAPLPWRVLVTRAVAGPGPATPEGAAADATVGAADLREVLAAGREELPARADTRWRWPLPTAAAVVLERVPAAALAATAEAAAAALREARDRGTAGERVLRDALLDHVTITVDAPHTPGKPDDFRSPPGEPVAVPQRLIQAVVRMGFLGALNGIAERSVDVCVSGTWVGLAAPYGTAWLPRSGGFTLNTQFVHTLGHGQLASSVRQWT</sequence>
<evidence type="ECO:0000259" key="2">
    <source>
        <dbReference type="Pfam" id="PF26572"/>
    </source>
</evidence>
<dbReference type="Pfam" id="PF26035">
    <property type="entry name" value="DUF8010"/>
    <property type="match status" value="1"/>
</dbReference>
<protein>
    <submittedName>
        <fullName evidence="3">Uncharacterized protein</fullName>
    </submittedName>
</protein>
<accession>A0A8J3FJ98</accession>
<evidence type="ECO:0000313" key="4">
    <source>
        <dbReference type="Proteomes" id="UP000662200"/>
    </source>
</evidence>